<dbReference type="RefSeq" id="WP_203114209.1">
    <property type="nucleotide sequence ID" value="NZ_JAURUO010000017.1"/>
</dbReference>
<protein>
    <submittedName>
        <fullName evidence="1">Uncharacterized protein</fullName>
    </submittedName>
</protein>
<name>A0ABT9LZC9_9BACL</name>
<dbReference type="Proteomes" id="UP001229209">
    <property type="component" value="Unassembled WGS sequence"/>
</dbReference>
<sequence>MGEHHDGWASFVGQMELSSEDNLTGFEVKLSVLTESEETEYALHVRIARYSMQRGRTNIEIKNFLLGRGYKEYSNCIDSCNFVTCYCKTVEVPIEEVWVTVAQAELGPFL</sequence>
<dbReference type="EMBL" id="JAURUO010000017">
    <property type="protein sequence ID" value="MDP9729601.1"/>
    <property type="molecule type" value="Genomic_DNA"/>
</dbReference>
<keyword evidence="2" id="KW-1185">Reference proteome</keyword>
<gene>
    <name evidence="1" type="ORF">J2S04_002575</name>
</gene>
<accession>A0ABT9LZC9</accession>
<proteinExistence type="predicted"/>
<evidence type="ECO:0000313" key="2">
    <source>
        <dbReference type="Proteomes" id="UP001229209"/>
    </source>
</evidence>
<comment type="caution">
    <text evidence="1">The sequence shown here is derived from an EMBL/GenBank/DDBJ whole genome shotgun (WGS) entry which is preliminary data.</text>
</comment>
<organism evidence="1 2">
    <name type="scientific">Alicyclobacillus tolerans</name>
    <dbReference type="NCBI Taxonomy" id="90970"/>
    <lineage>
        <taxon>Bacteria</taxon>
        <taxon>Bacillati</taxon>
        <taxon>Bacillota</taxon>
        <taxon>Bacilli</taxon>
        <taxon>Bacillales</taxon>
        <taxon>Alicyclobacillaceae</taxon>
        <taxon>Alicyclobacillus</taxon>
    </lineage>
</organism>
<evidence type="ECO:0000313" key="1">
    <source>
        <dbReference type="EMBL" id="MDP9729601.1"/>
    </source>
</evidence>
<reference evidence="1 2" key="1">
    <citation type="submission" date="2023-07" db="EMBL/GenBank/DDBJ databases">
        <title>Genomic Encyclopedia of Type Strains, Phase IV (KMG-IV): sequencing the most valuable type-strain genomes for metagenomic binning, comparative biology and taxonomic classification.</title>
        <authorList>
            <person name="Goeker M."/>
        </authorList>
    </citation>
    <scope>NUCLEOTIDE SEQUENCE [LARGE SCALE GENOMIC DNA]</scope>
    <source>
        <strain evidence="1 2">DSM 25924</strain>
    </source>
</reference>